<evidence type="ECO:0000313" key="1">
    <source>
        <dbReference type="EMBL" id="SUB89155.1"/>
    </source>
</evidence>
<gene>
    <name evidence="1" type="ORF">NCTC11632_01254</name>
</gene>
<dbReference type="AlphaFoldDB" id="A0A379E903"/>
<dbReference type="Proteomes" id="UP000254156">
    <property type="component" value="Unassembled WGS sequence"/>
</dbReference>
<organism evidence="1 2">
    <name type="scientific">Porphyromonas macacae</name>
    <dbReference type="NCBI Taxonomy" id="28115"/>
    <lineage>
        <taxon>Bacteria</taxon>
        <taxon>Pseudomonadati</taxon>
        <taxon>Bacteroidota</taxon>
        <taxon>Bacteroidia</taxon>
        <taxon>Bacteroidales</taxon>
        <taxon>Porphyromonadaceae</taxon>
        <taxon>Porphyromonas</taxon>
    </lineage>
</organism>
<sequence>MTENAINNFTFNCTRLELKLLRNLLTVMVDILSIVPDWN</sequence>
<reference evidence="1 2" key="1">
    <citation type="submission" date="2018-06" db="EMBL/GenBank/DDBJ databases">
        <authorList>
            <consortium name="Pathogen Informatics"/>
            <person name="Doyle S."/>
        </authorList>
    </citation>
    <scope>NUCLEOTIDE SEQUENCE [LARGE SCALE GENOMIC DNA]</scope>
    <source>
        <strain evidence="1 2">NCTC11632</strain>
    </source>
</reference>
<proteinExistence type="predicted"/>
<name>A0A379E903_9PORP</name>
<accession>A0A379E903</accession>
<evidence type="ECO:0000313" key="2">
    <source>
        <dbReference type="Proteomes" id="UP000254156"/>
    </source>
</evidence>
<dbReference type="EMBL" id="UGTF01000002">
    <property type="protein sequence ID" value="SUB89155.1"/>
    <property type="molecule type" value="Genomic_DNA"/>
</dbReference>
<protein>
    <submittedName>
        <fullName evidence="1">Uncharacterized protein</fullName>
    </submittedName>
</protein>